<dbReference type="AlphaFoldDB" id="A0A423WTF3"/>
<dbReference type="PANTHER" id="PTHR10039:SF5">
    <property type="entry name" value="NACHT DOMAIN-CONTAINING PROTEIN"/>
    <property type="match status" value="1"/>
</dbReference>
<dbReference type="STRING" id="356882.A0A423WTF3"/>
<dbReference type="EMBL" id="LKEA01000010">
    <property type="protein sequence ID" value="ROW06482.1"/>
    <property type="molecule type" value="Genomic_DNA"/>
</dbReference>
<keyword evidence="2" id="KW-0175">Coiled coil</keyword>
<evidence type="ECO:0000256" key="2">
    <source>
        <dbReference type="SAM" id="Coils"/>
    </source>
</evidence>
<dbReference type="InterPro" id="IPR056884">
    <property type="entry name" value="NPHP3-like_N"/>
</dbReference>
<keyword evidence="1" id="KW-0677">Repeat</keyword>
<proteinExistence type="predicted"/>
<keyword evidence="6" id="KW-1185">Reference proteome</keyword>
<evidence type="ECO:0000256" key="1">
    <source>
        <dbReference type="ARBA" id="ARBA00022737"/>
    </source>
</evidence>
<dbReference type="PANTHER" id="PTHR10039">
    <property type="entry name" value="AMELOGENIN"/>
    <property type="match status" value="1"/>
</dbReference>
<evidence type="ECO:0000259" key="4">
    <source>
        <dbReference type="Pfam" id="PF24883"/>
    </source>
</evidence>
<dbReference type="Proteomes" id="UP000283895">
    <property type="component" value="Unassembled WGS sequence"/>
</dbReference>
<protein>
    <recommendedName>
        <fullName evidence="4">Nephrocystin 3-like N-terminal domain-containing protein</fullName>
    </recommendedName>
</protein>
<dbReference type="OrthoDB" id="443402at2759"/>
<evidence type="ECO:0000313" key="5">
    <source>
        <dbReference type="EMBL" id="ROW06482.1"/>
    </source>
</evidence>
<evidence type="ECO:0000256" key="3">
    <source>
        <dbReference type="SAM" id="MobiDB-lite"/>
    </source>
</evidence>
<feature type="domain" description="Nephrocystin 3-like N-terminal" evidence="4">
    <location>
        <begin position="273"/>
        <end position="316"/>
    </location>
</feature>
<sequence length="326" mass="36656">MDPLTAIGLVSNILAFIDFSAGLVRSAKEIHDSGHGTFEENRSCETIVREMASLSSRLLPPKEGNHSIRDTPLEKLARECHDISKQLIALLDEIKPKDPDSRSQVLLSALKNKIHEKEREGLEARLGNCRSQLQLQLNFLSSKETLEKLEFLVTASKNDELKLDDLYKQVIQLRRIVELSPMGSVVQSQLKLLLGTEEEIFRTIAKERILGSLEFEGMDRRGNMVVETHSSTYAWVVEDDETIEEASSLDDTGSERSEDSEQNSRQSIDDEKFRAREKLSSWLAAENTSDIFHLSGKLGSGKSTLMKCIIESSRTAEQLHQWAGSQ</sequence>
<reference evidence="5 6" key="1">
    <citation type="submission" date="2015-09" db="EMBL/GenBank/DDBJ databases">
        <title>Host preference determinants of Valsa canker pathogens revealed by comparative genomics.</title>
        <authorList>
            <person name="Yin Z."/>
            <person name="Huang L."/>
        </authorList>
    </citation>
    <scope>NUCLEOTIDE SEQUENCE [LARGE SCALE GENOMIC DNA]</scope>
    <source>
        <strain evidence="5 6">03-1</strain>
    </source>
</reference>
<feature type="region of interest" description="Disordered" evidence="3">
    <location>
        <begin position="245"/>
        <end position="270"/>
    </location>
</feature>
<evidence type="ECO:0000313" key="6">
    <source>
        <dbReference type="Proteomes" id="UP000283895"/>
    </source>
</evidence>
<dbReference type="Pfam" id="PF24883">
    <property type="entry name" value="NPHP3_N"/>
    <property type="match status" value="1"/>
</dbReference>
<comment type="caution">
    <text evidence="5">The sequence shown here is derived from an EMBL/GenBank/DDBJ whole genome shotgun (WGS) entry which is preliminary data.</text>
</comment>
<name>A0A423WTF3_9PEZI</name>
<feature type="coiled-coil region" evidence="2">
    <location>
        <begin position="73"/>
        <end position="132"/>
    </location>
</feature>
<accession>A0A423WTF3</accession>
<organism evidence="5 6">
    <name type="scientific">Cytospora schulzeri</name>
    <dbReference type="NCBI Taxonomy" id="448051"/>
    <lineage>
        <taxon>Eukaryota</taxon>
        <taxon>Fungi</taxon>
        <taxon>Dikarya</taxon>
        <taxon>Ascomycota</taxon>
        <taxon>Pezizomycotina</taxon>
        <taxon>Sordariomycetes</taxon>
        <taxon>Sordariomycetidae</taxon>
        <taxon>Diaporthales</taxon>
        <taxon>Cytosporaceae</taxon>
        <taxon>Cytospora</taxon>
    </lineage>
</organism>
<gene>
    <name evidence="5" type="ORF">VMCG_04235</name>
</gene>